<keyword evidence="14" id="KW-1185">Reference proteome</keyword>
<protein>
    <recommendedName>
        <fullName evidence="5">N-alpha-acetyltransferase 40</fullName>
        <ecNumber evidence="4">2.3.1.257</ecNumber>
    </recommendedName>
</protein>
<keyword evidence="8" id="KW-0539">Nucleus</keyword>
<dbReference type="GO" id="GO:0005737">
    <property type="term" value="C:cytoplasm"/>
    <property type="evidence" value="ECO:0007669"/>
    <property type="project" value="UniProtKB-SubCell"/>
</dbReference>
<reference evidence="13 14" key="1">
    <citation type="submission" date="2014-06" db="EMBL/GenBank/DDBJ databases">
        <title>Evolutionary Origins and Diversification of the Mycorrhizal Mutualists.</title>
        <authorList>
            <consortium name="DOE Joint Genome Institute"/>
            <consortium name="Mycorrhizal Genomics Consortium"/>
            <person name="Kohler A."/>
            <person name="Kuo A."/>
            <person name="Nagy L.G."/>
            <person name="Floudas D."/>
            <person name="Copeland A."/>
            <person name="Barry K.W."/>
            <person name="Cichocki N."/>
            <person name="Veneault-Fourrey C."/>
            <person name="LaButti K."/>
            <person name="Lindquist E.A."/>
            <person name="Lipzen A."/>
            <person name="Lundell T."/>
            <person name="Morin E."/>
            <person name="Murat C."/>
            <person name="Riley R."/>
            <person name="Ohm R."/>
            <person name="Sun H."/>
            <person name="Tunlid A."/>
            <person name="Henrissat B."/>
            <person name="Grigoriev I.V."/>
            <person name="Hibbett D.S."/>
            <person name="Martin F."/>
        </authorList>
    </citation>
    <scope>NUCLEOTIDE SEQUENCE [LARGE SCALE GENOMIC DNA]</scope>
    <source>
        <strain evidence="13 14">SS14</strain>
    </source>
</reference>
<dbReference type="EMBL" id="KN837113">
    <property type="protein sequence ID" value="KIJ45119.1"/>
    <property type="molecule type" value="Genomic_DNA"/>
</dbReference>
<keyword evidence="7" id="KW-0808">Transferase</keyword>
<evidence type="ECO:0000256" key="2">
    <source>
        <dbReference type="ARBA" id="ARBA00004496"/>
    </source>
</evidence>
<dbReference type="GO" id="GO:1990189">
    <property type="term" value="F:protein N-terminal-serine acetyltransferase activity"/>
    <property type="evidence" value="ECO:0007669"/>
    <property type="project" value="UniProtKB-EC"/>
</dbReference>
<sequence length="200" mass="23196">MINPLKKAKKASVAELTEAMGSNEMVFQDTKYTTTLAKPSTMSSKEKDVIWELFRLNMETLYKTTGVFPWNPTKKRAELFHRDSRFVTIIPKGGQLESNLLGYCMFRFDTEENLEEEKELVVYCYELQVAKEAQGHGFGRHLMDILEKLGEKWQMQKIMLTVLLANKDAHKFYNKIGFTRDPISPEDEQYVILSKPISIQ</sequence>
<dbReference type="Gene3D" id="3.40.630.30">
    <property type="match status" value="1"/>
</dbReference>
<dbReference type="OrthoDB" id="424551at2759"/>
<evidence type="ECO:0000259" key="12">
    <source>
        <dbReference type="PROSITE" id="PS51186"/>
    </source>
</evidence>
<evidence type="ECO:0000256" key="8">
    <source>
        <dbReference type="ARBA" id="ARBA00023242"/>
    </source>
</evidence>
<keyword evidence="9" id="KW-0012">Acyltransferase</keyword>
<dbReference type="InterPro" id="IPR039949">
    <property type="entry name" value="NAA40"/>
</dbReference>
<comment type="similarity">
    <text evidence="3">Belongs to the acetyltransferase family. NAA40 subfamily.</text>
</comment>
<dbReference type="GO" id="GO:0043998">
    <property type="term" value="F:histone H2A acetyltransferase activity"/>
    <property type="evidence" value="ECO:0007669"/>
    <property type="project" value="InterPro"/>
</dbReference>
<dbReference type="HOGENOM" id="CLU_051699_1_0_1"/>
<dbReference type="InterPro" id="IPR000182">
    <property type="entry name" value="GNAT_dom"/>
</dbReference>
<feature type="domain" description="N-acetyltransferase" evidence="12">
    <location>
        <begin position="48"/>
        <end position="198"/>
    </location>
</feature>
<keyword evidence="6" id="KW-0963">Cytoplasm</keyword>
<evidence type="ECO:0000256" key="11">
    <source>
        <dbReference type="ARBA" id="ARBA00049524"/>
    </source>
</evidence>
<dbReference type="Proteomes" id="UP000054279">
    <property type="component" value="Unassembled WGS sequence"/>
</dbReference>
<dbReference type="GO" id="GO:0010485">
    <property type="term" value="F:histone H4 acetyltransferase activity"/>
    <property type="evidence" value="ECO:0007669"/>
    <property type="project" value="InterPro"/>
</dbReference>
<dbReference type="PROSITE" id="PS51186">
    <property type="entry name" value="GNAT"/>
    <property type="match status" value="1"/>
</dbReference>
<evidence type="ECO:0000256" key="7">
    <source>
        <dbReference type="ARBA" id="ARBA00022679"/>
    </source>
</evidence>
<evidence type="ECO:0000313" key="14">
    <source>
        <dbReference type="Proteomes" id="UP000054279"/>
    </source>
</evidence>
<dbReference type="CDD" id="cd04301">
    <property type="entry name" value="NAT_SF"/>
    <property type="match status" value="1"/>
</dbReference>
<evidence type="ECO:0000256" key="5">
    <source>
        <dbReference type="ARBA" id="ARBA00015043"/>
    </source>
</evidence>
<gene>
    <name evidence="13" type="ORF">M422DRAFT_227724</name>
</gene>
<dbReference type="EC" id="2.3.1.257" evidence="4"/>
<evidence type="ECO:0000256" key="9">
    <source>
        <dbReference type="ARBA" id="ARBA00023315"/>
    </source>
</evidence>
<evidence type="ECO:0000256" key="6">
    <source>
        <dbReference type="ARBA" id="ARBA00022490"/>
    </source>
</evidence>
<organism evidence="13 14">
    <name type="scientific">Sphaerobolus stellatus (strain SS14)</name>
    <dbReference type="NCBI Taxonomy" id="990650"/>
    <lineage>
        <taxon>Eukaryota</taxon>
        <taxon>Fungi</taxon>
        <taxon>Dikarya</taxon>
        <taxon>Basidiomycota</taxon>
        <taxon>Agaricomycotina</taxon>
        <taxon>Agaricomycetes</taxon>
        <taxon>Phallomycetidae</taxon>
        <taxon>Geastrales</taxon>
        <taxon>Sphaerobolaceae</taxon>
        <taxon>Sphaerobolus</taxon>
    </lineage>
</organism>
<accession>A0A0C9VDJ1</accession>
<dbReference type="SUPFAM" id="SSF55729">
    <property type="entry name" value="Acyl-CoA N-acyltransferases (Nat)"/>
    <property type="match status" value="1"/>
</dbReference>
<comment type="subcellular location">
    <subcellularLocation>
        <location evidence="2">Cytoplasm</location>
    </subcellularLocation>
    <subcellularLocation>
        <location evidence="1">Nucleus</location>
    </subcellularLocation>
</comment>
<comment type="catalytic activity">
    <reaction evidence="10">
        <text>N-terminal L-seryl-[histone H2A] + acetyl-CoA = N-terminal N(alpha)-acetyl-L-seryl-[histone H2A] + CoA + H(+)</text>
        <dbReference type="Rhea" id="RHEA:50600"/>
        <dbReference type="Rhea" id="RHEA-COMP:12742"/>
        <dbReference type="Rhea" id="RHEA-COMP:12744"/>
        <dbReference type="ChEBI" id="CHEBI:15378"/>
        <dbReference type="ChEBI" id="CHEBI:57287"/>
        <dbReference type="ChEBI" id="CHEBI:57288"/>
        <dbReference type="ChEBI" id="CHEBI:64738"/>
        <dbReference type="ChEBI" id="CHEBI:83690"/>
        <dbReference type="EC" id="2.3.1.257"/>
    </reaction>
</comment>
<evidence type="ECO:0000256" key="1">
    <source>
        <dbReference type="ARBA" id="ARBA00004123"/>
    </source>
</evidence>
<dbReference type="GO" id="GO:0005634">
    <property type="term" value="C:nucleus"/>
    <property type="evidence" value="ECO:0007669"/>
    <property type="project" value="UniProtKB-SubCell"/>
</dbReference>
<comment type="catalytic activity">
    <reaction evidence="11">
        <text>N-terminal L-seryl-[histone H4] + acetyl-CoA = N-terminal N(alpha)-acetyl-L-seryl-[histone H4] + CoA + H(+)</text>
        <dbReference type="Rhea" id="RHEA:50596"/>
        <dbReference type="Rhea" id="RHEA-COMP:12740"/>
        <dbReference type="Rhea" id="RHEA-COMP:12743"/>
        <dbReference type="ChEBI" id="CHEBI:15378"/>
        <dbReference type="ChEBI" id="CHEBI:57287"/>
        <dbReference type="ChEBI" id="CHEBI:57288"/>
        <dbReference type="ChEBI" id="CHEBI:64738"/>
        <dbReference type="ChEBI" id="CHEBI:83690"/>
        <dbReference type="EC" id="2.3.1.257"/>
    </reaction>
</comment>
<dbReference type="InterPro" id="IPR016181">
    <property type="entry name" value="Acyl_CoA_acyltransferase"/>
</dbReference>
<evidence type="ECO:0000256" key="3">
    <source>
        <dbReference type="ARBA" id="ARBA00008870"/>
    </source>
</evidence>
<dbReference type="PANTHER" id="PTHR20531">
    <property type="entry name" value="N-ALPHA-ACETYLTRANSFERASE 40"/>
    <property type="match status" value="1"/>
</dbReference>
<proteinExistence type="inferred from homology"/>
<dbReference type="AlphaFoldDB" id="A0A0C9VDJ1"/>
<dbReference type="Pfam" id="PF00583">
    <property type="entry name" value="Acetyltransf_1"/>
    <property type="match status" value="1"/>
</dbReference>
<name>A0A0C9VDJ1_SPHS4</name>
<evidence type="ECO:0000256" key="10">
    <source>
        <dbReference type="ARBA" id="ARBA00047821"/>
    </source>
</evidence>
<evidence type="ECO:0000256" key="4">
    <source>
        <dbReference type="ARBA" id="ARBA00012950"/>
    </source>
</evidence>
<evidence type="ECO:0000313" key="13">
    <source>
        <dbReference type="EMBL" id="KIJ45119.1"/>
    </source>
</evidence>
<dbReference type="PANTHER" id="PTHR20531:SF1">
    <property type="entry name" value="N-ALPHA-ACETYLTRANSFERASE 40"/>
    <property type="match status" value="1"/>
</dbReference>